<dbReference type="PROSITE" id="PS50234">
    <property type="entry name" value="VWFA"/>
    <property type="match status" value="9"/>
</dbReference>
<protein>
    <submittedName>
        <fullName evidence="4">VWFA domain-containing protein</fullName>
    </submittedName>
</protein>
<dbReference type="SUPFAM" id="SSF53300">
    <property type="entry name" value="vWA-like"/>
    <property type="match status" value="9"/>
</dbReference>
<evidence type="ECO:0000256" key="1">
    <source>
        <dbReference type="SAM" id="MobiDB-lite"/>
    </source>
</evidence>
<keyword evidence="3" id="KW-1185">Reference proteome</keyword>
<dbReference type="Gene3D" id="3.40.50.410">
    <property type="entry name" value="von Willebrand factor, type A domain"/>
    <property type="match status" value="9"/>
</dbReference>
<dbReference type="CDD" id="cd00198">
    <property type="entry name" value="vWFA"/>
    <property type="match status" value="7"/>
</dbReference>
<feature type="domain" description="VWFA" evidence="2">
    <location>
        <begin position="641"/>
        <end position="824"/>
    </location>
</feature>
<evidence type="ECO:0000313" key="3">
    <source>
        <dbReference type="Proteomes" id="UP000050640"/>
    </source>
</evidence>
<dbReference type="PANTHER" id="PTHR24020:SF84">
    <property type="entry name" value="VWFA DOMAIN-CONTAINING PROTEIN"/>
    <property type="match status" value="1"/>
</dbReference>
<evidence type="ECO:0000313" key="4">
    <source>
        <dbReference type="WBParaSite" id="EEL_0000839001-mRNA-1"/>
    </source>
</evidence>
<feature type="compositionally biased region" description="Basic and acidic residues" evidence="1">
    <location>
        <begin position="2015"/>
        <end position="2031"/>
    </location>
</feature>
<sequence length="2268" mass="253573">LNLNINFAYLGGEKVQQVVSFILLAITLFCFGGQFQKKKKFSGSEEAIIDGEDTSLPVGMSYEEIFALLFLAVAVNAQVSKKAQCKRGTLDVIFLVDTNDFNNTTDFNKQQNRIIDIIRWAIWVTNTYLENKSVDRDISYGIIEFHRYPVILLPITSPFASRPKKVVDYIKTLEARTKFASSPARALESAAQEFISSDHTRSSKLVILAHDGVSMDLIAETLEAKDSLERIGAKLFAITSTTEPNLPALIGYTTNRQYVYATESDRDIFYEELRKATDPCEHLSESLSGRSSANDTTLQAAIASRIRAHETKEAQSKEKLSLERVCKANKVDLTVVLDSSGSVFNAFEDERKLVHELIDSLVPTALEDGRIQVSIVRFASSAEVVIPAKISRIPNEIMDKLDKIKFTGGGTRIANAVDLALADLSNWRRDDAIQIFILISDGNGQELWHVAQTAGRKLQNANTEIFAVPISRDYNLDELTLYTGDAKRIYLWEEQNQFISTISSLINKCVRANLSQSHIIDVTKLEQDVFENESTTSVKSKAQILQENEEETSESLIAKTKPFSKTTSSNSAIFGNVLDDLNSSANAREQSLLKAKGTRLLATNKQSSKLDKDLKSELIINEATKQEQITAKISPQVGNFDLLFVIDLSPNSSSDLRNQLKLITELIANVADEDINEERIRVAVVTFTKEARLALEWGEATNKALILQHFGSINYIVGDSSAVTGITFATQYAEEFRRPNARLMIILVSDGSVQDLWYSILQAAKKLHALQETNIYAITTSKKYIFDELEAFTKDKWKVYVDGRTRRFVSDASKQFLPSFNEEVKSKELSTKDADENDKPIDSISSPIIESIQNHNDLVDLIILIDKSTAANDDFEASKIYLEDLLQSLQIGDSGSRIRISLITFTDKAQTEIELRKPTTKEDALYAVERLQNGFSNASVSEAVNVALQQISIRSENPRRYIFVIITDGSTQDSTQATTTAAAKLQQTGAEVYIIPITYNYSMSELLLYAGEQGTFITNVKGYRKKFPNYILLDSSSSVKKDFVDGTKTDQFFVGKATKLSRGKPFLLMHLIFISYHYLPLLKFEAFLGQLQVTNKPNLALKSTVKNETRRPPFHFDHPSAAINSEGQKEDSNCLVDLIFIMDTSQSVEKAFQKQLEFATALIKRIQPSAFTSRIRVAALSFSSQAQISFQFDQFNNRTEILNALLSLTHSGGNTSSVSGINLAINEIKKRGRKGVRRMIVLISDGHSQDRWENLLDAADRLRATNATVYAIAANHDYYFKELELYTRNKWLVYVDGREKRFLDDATVSLLQCQNPSAPISSLPPEVATSIFFRFNSLIGKKLNELQRKKKFKFRPYYNNAMVELAFFFCWTNCLLSHAMIDFQDRLAVAVVEFNDTGKVHFGFKKKQTPEDILYELERLEQAENSGSPSLAAGVEAALLEIALNRRPSARLVIVIFSSGNNQDTRQLTQNTALKLHKTGGEIYAMTKFKVDEITKYTGSVARVYVNDKVNNFTKKRSGNNKKEENHLNGRQKFITSSNFKNDTLNVNGKSEEQTRIAKSLELKRCKYSKMDLEIILDASTSRQQVFEHQRELALSLIERLPIDAGETHVAVGINSFTSVPTLRQTLGLGRDKQMVRHAIEGIKYNGGSTFTAQAVELSVQDLERGRRPDAIQVVVLMNDGMSQDPWKKVLEASQLLRATGAELFGVALGENIDLRELKHYIGNTDRIYRDNSTERFLTDVVSLLIGGENCSLPSSVSLENAKPSSSSFNDQICTTPNLDIVILFDNAIKMPNLSEQSISSNRYLLLDVLGSLPATKRDGRVTITVITFNNRPQLVVSMIDLKERDSIFTKVETIRPKTSKSSYANAINFALLEYNKGYREDAHGMLVIVGDGRSTDSVNERNSAIEHLRTAKALSIYAVDSGKSIDVDTLSKYTGSADNVFNYDRNAEFARLILDATEAANKARCIRVTIKEETTTTVRSTRNSRPIIESVNKKAITKEQNVLARNKVEKKNEAFLDGKDSKEKQLKEISKSSQKPTQQTTPTLSNFNFHRKITTTTASAPSTTTIFTPGCEIDAILIVDSSGSVEKTFNREKEIAAAVIDRLRIGPKNARVAIIKFAAEEKIKTIWSFEKSQEKEKVLQALQAIPFSSGTTAIHAALLQVYISGTPYYIARILQAIAEYSSEKGARPQVATPLVIIFTDGFTQKDTAEAATLLRNLIPNIFAVAVSSQHPVSKEELIKIAGSKDRVFMDDDVKKLFEMLEKITRTC</sequence>
<dbReference type="Proteomes" id="UP000050640">
    <property type="component" value="Unplaced"/>
</dbReference>
<feature type="domain" description="VWFA" evidence="2">
    <location>
        <begin position="1137"/>
        <end position="1311"/>
    </location>
</feature>
<name>A0A158Q8Q4_9BILA</name>
<dbReference type="SMART" id="SM00327">
    <property type="entry name" value="VWA"/>
    <property type="match status" value="8"/>
</dbReference>
<organism evidence="3 4">
    <name type="scientific">Elaeophora elaphi</name>
    <dbReference type="NCBI Taxonomy" id="1147741"/>
    <lineage>
        <taxon>Eukaryota</taxon>
        <taxon>Metazoa</taxon>
        <taxon>Ecdysozoa</taxon>
        <taxon>Nematoda</taxon>
        <taxon>Chromadorea</taxon>
        <taxon>Rhabditida</taxon>
        <taxon>Spirurina</taxon>
        <taxon>Spiruromorpha</taxon>
        <taxon>Filarioidea</taxon>
        <taxon>Onchocercidae</taxon>
        <taxon>Elaeophora</taxon>
    </lineage>
</organism>
<dbReference type="InterPro" id="IPR002035">
    <property type="entry name" value="VWF_A"/>
</dbReference>
<dbReference type="InterPro" id="IPR050525">
    <property type="entry name" value="ECM_Assembly_Org"/>
</dbReference>
<dbReference type="WBParaSite" id="EEL_0000839001-mRNA-1">
    <property type="protein sequence ID" value="EEL_0000839001-mRNA-1"/>
    <property type="gene ID" value="EEL_0000839001"/>
</dbReference>
<dbReference type="InterPro" id="IPR036465">
    <property type="entry name" value="vWFA_dom_sf"/>
</dbReference>
<feature type="domain" description="VWFA" evidence="2">
    <location>
        <begin position="332"/>
        <end position="506"/>
    </location>
</feature>
<accession>A0A158Q8Q4</accession>
<feature type="domain" description="VWFA" evidence="2">
    <location>
        <begin position="1780"/>
        <end position="1958"/>
    </location>
</feature>
<proteinExistence type="predicted"/>
<feature type="compositionally biased region" description="Low complexity" evidence="1">
    <location>
        <begin position="2032"/>
        <end position="2044"/>
    </location>
</feature>
<feature type="domain" description="VWFA" evidence="2">
    <location>
        <begin position="1384"/>
        <end position="1486"/>
    </location>
</feature>
<feature type="domain" description="VWFA" evidence="2">
    <location>
        <begin position="1572"/>
        <end position="1745"/>
    </location>
</feature>
<feature type="region of interest" description="Disordered" evidence="1">
    <location>
        <begin position="2015"/>
        <end position="2045"/>
    </location>
</feature>
<dbReference type="PANTHER" id="PTHR24020">
    <property type="entry name" value="COLLAGEN ALPHA"/>
    <property type="match status" value="1"/>
</dbReference>
<feature type="domain" description="VWFA" evidence="2">
    <location>
        <begin position="860"/>
        <end position="1047"/>
    </location>
</feature>
<evidence type="ECO:0000259" key="2">
    <source>
        <dbReference type="PROSITE" id="PS50234"/>
    </source>
</evidence>
<dbReference type="STRING" id="1147741.A0A158Q8Q4"/>
<dbReference type="Pfam" id="PF00092">
    <property type="entry name" value="VWA"/>
    <property type="match status" value="9"/>
</dbReference>
<dbReference type="CDD" id="cd01450">
    <property type="entry name" value="vWFA_subfamily_ECM"/>
    <property type="match status" value="1"/>
</dbReference>
<feature type="domain" description="VWFA" evidence="2">
    <location>
        <begin position="91"/>
        <end position="287"/>
    </location>
</feature>
<reference evidence="4" key="1">
    <citation type="submission" date="2016-04" db="UniProtKB">
        <authorList>
            <consortium name="WormBaseParasite"/>
        </authorList>
    </citation>
    <scope>IDENTIFICATION</scope>
</reference>
<feature type="domain" description="VWFA" evidence="2">
    <location>
        <begin position="2075"/>
        <end position="2264"/>
    </location>
</feature>